<keyword evidence="4" id="KW-1185">Reference proteome</keyword>
<protein>
    <submittedName>
        <fullName evidence="3">Activator of HSP90 ATPase</fullName>
    </submittedName>
</protein>
<dbReference type="SUPFAM" id="SSF55961">
    <property type="entry name" value="Bet v1-like"/>
    <property type="match status" value="1"/>
</dbReference>
<evidence type="ECO:0000313" key="3">
    <source>
        <dbReference type="EMBL" id="GGZ23145.1"/>
    </source>
</evidence>
<name>A0A918PUG3_9CAUL</name>
<evidence type="ECO:0000259" key="2">
    <source>
        <dbReference type="Pfam" id="PF08327"/>
    </source>
</evidence>
<evidence type="ECO:0000313" key="4">
    <source>
        <dbReference type="Proteomes" id="UP000662572"/>
    </source>
</evidence>
<dbReference type="AlphaFoldDB" id="A0A918PUG3"/>
<accession>A0A918PUG3</accession>
<proteinExistence type="inferred from homology"/>
<sequence length="156" mass="17603">MTAATDDRELVLTRTLDAPRHLVWRCWTEPELLAKWYCPKPWYIDQVVWDLKPGGRSACVMHGPDGEAMPQDGVFLEVIHQQKIVSTDAFTVGWVPSTDPFMTAVVTFEDAPGGKTLYVARARHWSPEKKQQHEQMGFHEGWGAAADQLEALAKTL</sequence>
<dbReference type="Proteomes" id="UP000662572">
    <property type="component" value="Unassembled WGS sequence"/>
</dbReference>
<dbReference type="InterPro" id="IPR023393">
    <property type="entry name" value="START-like_dom_sf"/>
</dbReference>
<evidence type="ECO:0000256" key="1">
    <source>
        <dbReference type="ARBA" id="ARBA00006817"/>
    </source>
</evidence>
<dbReference type="Pfam" id="PF08327">
    <property type="entry name" value="AHSA1"/>
    <property type="match status" value="1"/>
</dbReference>
<dbReference type="Gene3D" id="3.30.530.20">
    <property type="match status" value="1"/>
</dbReference>
<dbReference type="EMBL" id="BMZB01000001">
    <property type="protein sequence ID" value="GGZ23145.1"/>
    <property type="molecule type" value="Genomic_DNA"/>
</dbReference>
<organism evidence="3 4">
    <name type="scientific">Asticcacaulis endophyticus</name>
    <dbReference type="NCBI Taxonomy" id="1395890"/>
    <lineage>
        <taxon>Bacteria</taxon>
        <taxon>Pseudomonadati</taxon>
        <taxon>Pseudomonadota</taxon>
        <taxon>Alphaproteobacteria</taxon>
        <taxon>Caulobacterales</taxon>
        <taxon>Caulobacteraceae</taxon>
        <taxon>Asticcacaulis</taxon>
    </lineage>
</organism>
<reference evidence="3" key="1">
    <citation type="journal article" date="2014" name="Int. J. Syst. Evol. Microbiol.">
        <title>Complete genome sequence of Corynebacterium casei LMG S-19264T (=DSM 44701T), isolated from a smear-ripened cheese.</title>
        <authorList>
            <consortium name="US DOE Joint Genome Institute (JGI-PGF)"/>
            <person name="Walter F."/>
            <person name="Albersmeier A."/>
            <person name="Kalinowski J."/>
            <person name="Ruckert C."/>
        </authorList>
    </citation>
    <scope>NUCLEOTIDE SEQUENCE</scope>
    <source>
        <strain evidence="3">KCTC 32296</strain>
    </source>
</reference>
<gene>
    <name evidence="3" type="ORF">GCM10011273_05100</name>
</gene>
<dbReference type="InterPro" id="IPR013538">
    <property type="entry name" value="ASHA1/2-like_C"/>
</dbReference>
<comment type="caution">
    <text evidence="3">The sequence shown here is derived from an EMBL/GenBank/DDBJ whole genome shotgun (WGS) entry which is preliminary data.</text>
</comment>
<comment type="similarity">
    <text evidence="1">Belongs to the AHA1 family.</text>
</comment>
<dbReference type="RefSeq" id="WP_189484789.1">
    <property type="nucleotide sequence ID" value="NZ_BMZB01000001.1"/>
</dbReference>
<dbReference type="CDD" id="cd08896">
    <property type="entry name" value="SRPBCC_CalC_Aha1-like_3"/>
    <property type="match status" value="1"/>
</dbReference>
<feature type="domain" description="Activator of Hsp90 ATPase homologue 1/2-like C-terminal" evidence="2">
    <location>
        <begin position="17"/>
        <end position="153"/>
    </location>
</feature>
<reference evidence="3" key="2">
    <citation type="submission" date="2020-09" db="EMBL/GenBank/DDBJ databases">
        <authorList>
            <person name="Sun Q."/>
            <person name="Kim S."/>
        </authorList>
    </citation>
    <scope>NUCLEOTIDE SEQUENCE</scope>
    <source>
        <strain evidence="3">KCTC 32296</strain>
    </source>
</reference>